<organism evidence="2 3">
    <name type="scientific">Candidatus Nomurabacteria bacterium GW2011_GWA2_43_15</name>
    <dbReference type="NCBI Taxonomy" id="1618738"/>
    <lineage>
        <taxon>Bacteria</taxon>
        <taxon>Candidatus Nomuraibacteriota</taxon>
    </lineage>
</organism>
<dbReference type="AlphaFoldDB" id="A0A0G1DTS7"/>
<dbReference type="STRING" id="1618738.UV76_C0003G0031"/>
<keyword evidence="1" id="KW-0472">Membrane</keyword>
<gene>
    <name evidence="2" type="ORF">UV76_C0003G0031</name>
</gene>
<reference evidence="2 3" key="1">
    <citation type="journal article" date="2015" name="Nature">
        <title>rRNA introns, odd ribosomes, and small enigmatic genomes across a large radiation of phyla.</title>
        <authorList>
            <person name="Brown C.T."/>
            <person name="Hug L.A."/>
            <person name="Thomas B.C."/>
            <person name="Sharon I."/>
            <person name="Castelle C.J."/>
            <person name="Singh A."/>
            <person name="Wilkins M.J."/>
            <person name="Williams K.H."/>
            <person name="Banfield J.F."/>
        </authorList>
    </citation>
    <scope>NUCLEOTIDE SEQUENCE [LARGE SCALE GENOMIC DNA]</scope>
</reference>
<sequence length="643" mass="70102">MPPDDKNKLNKLEELKGKLFSRNYETRTRYHDGFSHPSQKDVLDSWKTKEKPESGREEKFFMKTSRFKKFFIFSVGFFVLTLGYAAYFFFAGSNTVSNDNIDISIFGNNFTAGGEDLSLIIGITNKNNSPLDLVDLVVEYPKGSDADSSSNTERLRESLGTIPAGAVRNENLRLVLFGEQGSVRPIKVSLEYRVAGSNAIFVKEKLYEVNINSAPINLSVDAPSVISPNQDITLNVKVMLNATRPATKILVKLDYPVGFAFVKSVPAPSFGNNVWDLGDLAPGAEHDISISGKMIDVFDGEEKTFKISSGSQSDTDKSAIGVVYNSIKNIVLIEKPFIEANLFVNGVYQREYAVDAKTPVNVEIRYANNLDTKVNDLEIKAKISGNAWNRKTINAQQGFYDSAEDAVVWDKNSKSQFQEINPGDSGSVSFSFSSLSLYSAAGGMLTSPSIDIKVDISGKQAVEGFAVNELENSSSATIKIISDVGFSAKGLYYSGPFTNTGPIPPKAEQATTYTIVWTLSNTANSISKARINSTLPPWVTFVGTFSPANENLIYNSSTKEVVWDADRIPKGTGISGPARSVAFQVSFNPSLSQIGSTPTVINDAILTGHDDFANVDIRINKPGLNIRLDSDPTFPHSGGVVVE</sequence>
<name>A0A0G1DTS7_9BACT</name>
<evidence type="ECO:0008006" key="4">
    <source>
        <dbReference type="Google" id="ProtNLM"/>
    </source>
</evidence>
<feature type="transmembrane region" description="Helical" evidence="1">
    <location>
        <begin position="70"/>
        <end position="90"/>
    </location>
</feature>
<proteinExistence type="predicted"/>
<evidence type="ECO:0000313" key="3">
    <source>
        <dbReference type="Proteomes" id="UP000034646"/>
    </source>
</evidence>
<keyword evidence="1" id="KW-0812">Transmembrane</keyword>
<accession>A0A0G1DTS7</accession>
<evidence type="ECO:0000313" key="2">
    <source>
        <dbReference type="EMBL" id="KKT01055.1"/>
    </source>
</evidence>
<dbReference type="EMBL" id="LCFS01000003">
    <property type="protein sequence ID" value="KKT01055.1"/>
    <property type="molecule type" value="Genomic_DNA"/>
</dbReference>
<protein>
    <recommendedName>
        <fullName evidence="4">DUF11 domain-containing protein</fullName>
    </recommendedName>
</protein>
<evidence type="ECO:0000256" key="1">
    <source>
        <dbReference type="SAM" id="Phobius"/>
    </source>
</evidence>
<dbReference type="Proteomes" id="UP000034646">
    <property type="component" value="Unassembled WGS sequence"/>
</dbReference>
<comment type="caution">
    <text evidence="2">The sequence shown here is derived from an EMBL/GenBank/DDBJ whole genome shotgun (WGS) entry which is preliminary data.</text>
</comment>
<keyword evidence="1" id="KW-1133">Transmembrane helix</keyword>